<sequence length="578" mass="64757">MLVPIQYPILTLSPVSMPNSNTIRIGQDQDALNLLQPQELIALKVACRKRPAWCVDTGAIYIWASCTSFWHVRGRAGGALPGGGQSSLHCLISDGERGSNPVITAILYGSHICTGLLMCHTPLDDNHHFHRPPPVFVLIIGASGWEIHKGRKQLCMKGRDQSAHGPTESGDHQSFEAMLPRSRTLPSRIYNGVVEERQDIRHYLQVEVQPKPHGESEAINPQANYSKCFDDDGRLKRTGTFWTASSHIITAVIGSGVLSLAWAIGQLGWVAGPIVMILFAFVNLYSSNLLTQCYRREEGAGMWVDSVLELVWRCNWVHNCSISQHDGDKEIKLFPQKWGEDPCHMSSNGYMITFGIIEIIFSQIPDFDQVWWLSIVAAIMSFTYSSVGLGLGVAKVAGTTYHLQLNCCFSFLFLLRKWEPQRKLDRHKHRDSNSCRSSDFNTEVVGGLQALGAIAFAYSFSLILIEIQDTIKSPPAEYKTMRKATVLEHRCDNSILYAPILQSLFILSGHIRSIASPYSHLWKKWSAHKWPKSDFVTAEYDLPIPFYGVVPAQLLPFSMEDNFCCVDNPYSYALALLQ</sequence>
<feature type="domain" description="Amino acid transporter transmembrane" evidence="8">
    <location>
        <begin position="340"/>
        <end position="488"/>
    </location>
</feature>
<dbReference type="InterPro" id="IPR013057">
    <property type="entry name" value="AA_transpt_TM"/>
</dbReference>
<evidence type="ECO:0000313" key="10">
    <source>
        <dbReference type="Proteomes" id="UP000288805"/>
    </source>
</evidence>
<organism evidence="9 10">
    <name type="scientific">Vitis vinifera</name>
    <name type="common">Grape</name>
    <dbReference type="NCBI Taxonomy" id="29760"/>
    <lineage>
        <taxon>Eukaryota</taxon>
        <taxon>Viridiplantae</taxon>
        <taxon>Streptophyta</taxon>
        <taxon>Embryophyta</taxon>
        <taxon>Tracheophyta</taxon>
        <taxon>Spermatophyta</taxon>
        <taxon>Magnoliopsida</taxon>
        <taxon>eudicotyledons</taxon>
        <taxon>Gunneridae</taxon>
        <taxon>Pentapetalae</taxon>
        <taxon>rosids</taxon>
        <taxon>Vitales</taxon>
        <taxon>Vitaceae</taxon>
        <taxon>Viteae</taxon>
        <taxon>Vitis</taxon>
    </lineage>
</organism>
<dbReference type="Pfam" id="PF01490">
    <property type="entry name" value="Aa_trans"/>
    <property type="match status" value="2"/>
</dbReference>
<dbReference type="PANTHER" id="PTHR48017">
    <property type="entry name" value="OS05G0424000 PROTEIN-RELATED"/>
    <property type="match status" value="1"/>
</dbReference>
<name>A0A438DSV1_VITVI</name>
<protein>
    <submittedName>
        <fullName evidence="9">Amino acid permease 2</fullName>
    </submittedName>
</protein>
<comment type="caution">
    <text evidence="9">The sequence shown here is derived from an EMBL/GenBank/DDBJ whole genome shotgun (WGS) entry which is preliminary data.</text>
</comment>
<keyword evidence="2" id="KW-0813">Transport</keyword>
<evidence type="ECO:0000256" key="1">
    <source>
        <dbReference type="ARBA" id="ARBA00004370"/>
    </source>
</evidence>
<comment type="subcellular location">
    <subcellularLocation>
        <location evidence="1">Membrane</location>
    </subcellularLocation>
</comment>
<evidence type="ECO:0000256" key="5">
    <source>
        <dbReference type="ARBA" id="ARBA00022989"/>
    </source>
</evidence>
<feature type="transmembrane region" description="Helical" evidence="7">
    <location>
        <begin position="267"/>
        <end position="286"/>
    </location>
</feature>
<feature type="transmembrane region" description="Helical" evidence="7">
    <location>
        <begin position="440"/>
        <end position="465"/>
    </location>
</feature>
<evidence type="ECO:0000256" key="3">
    <source>
        <dbReference type="ARBA" id="ARBA00022692"/>
    </source>
</evidence>
<feature type="domain" description="Amino acid transporter transmembrane" evidence="8">
    <location>
        <begin position="237"/>
        <end position="296"/>
    </location>
</feature>
<keyword evidence="4" id="KW-0029">Amino-acid transport</keyword>
<evidence type="ECO:0000256" key="6">
    <source>
        <dbReference type="ARBA" id="ARBA00023136"/>
    </source>
</evidence>
<keyword evidence="6 7" id="KW-0472">Membrane</keyword>
<evidence type="ECO:0000259" key="8">
    <source>
        <dbReference type="Pfam" id="PF01490"/>
    </source>
</evidence>
<keyword evidence="3 7" id="KW-0812">Transmembrane</keyword>
<dbReference type="AlphaFoldDB" id="A0A438DSV1"/>
<evidence type="ECO:0000313" key="9">
    <source>
        <dbReference type="EMBL" id="RVW38575.1"/>
    </source>
</evidence>
<keyword evidence="5 7" id="KW-1133">Transmembrane helix</keyword>
<evidence type="ECO:0000256" key="4">
    <source>
        <dbReference type="ARBA" id="ARBA00022970"/>
    </source>
</evidence>
<dbReference type="GO" id="GO:0016020">
    <property type="term" value="C:membrane"/>
    <property type="evidence" value="ECO:0007669"/>
    <property type="project" value="UniProtKB-SubCell"/>
</dbReference>
<accession>A0A438DSV1</accession>
<gene>
    <name evidence="9" type="primary">AAP2_7</name>
    <name evidence="9" type="ORF">CK203_075556</name>
</gene>
<dbReference type="EMBL" id="QGNW01001504">
    <property type="protein sequence ID" value="RVW38575.1"/>
    <property type="molecule type" value="Genomic_DNA"/>
</dbReference>
<feature type="transmembrane region" description="Helical" evidence="7">
    <location>
        <begin position="241"/>
        <end position="261"/>
    </location>
</feature>
<evidence type="ECO:0000256" key="7">
    <source>
        <dbReference type="SAM" id="Phobius"/>
    </source>
</evidence>
<evidence type="ECO:0000256" key="2">
    <source>
        <dbReference type="ARBA" id="ARBA00022448"/>
    </source>
</evidence>
<reference evidence="9 10" key="1">
    <citation type="journal article" date="2018" name="PLoS Genet.">
        <title>Population sequencing reveals clonal diversity and ancestral inbreeding in the grapevine cultivar Chardonnay.</title>
        <authorList>
            <person name="Roach M.J."/>
            <person name="Johnson D.L."/>
            <person name="Bohlmann J."/>
            <person name="van Vuuren H.J."/>
            <person name="Jones S.J."/>
            <person name="Pretorius I.S."/>
            <person name="Schmidt S.A."/>
            <person name="Borneman A.R."/>
        </authorList>
    </citation>
    <scope>NUCLEOTIDE SEQUENCE [LARGE SCALE GENOMIC DNA]</scope>
    <source>
        <strain evidence="10">cv. Chardonnay</strain>
        <tissue evidence="9">Leaf</tissue>
    </source>
</reference>
<dbReference type="Proteomes" id="UP000288805">
    <property type="component" value="Unassembled WGS sequence"/>
</dbReference>
<dbReference type="GO" id="GO:0006865">
    <property type="term" value="P:amino acid transport"/>
    <property type="evidence" value="ECO:0007669"/>
    <property type="project" value="UniProtKB-KW"/>
</dbReference>
<feature type="transmembrane region" description="Helical" evidence="7">
    <location>
        <begin position="370"/>
        <end position="394"/>
    </location>
</feature>
<proteinExistence type="predicted"/>